<protein>
    <recommendedName>
        <fullName evidence="2">F-box domain-containing protein</fullName>
    </recommendedName>
</protein>
<dbReference type="PANTHER" id="PTHR45463:SF8">
    <property type="entry name" value="OS09G0392200 PROTEIN"/>
    <property type="match status" value="1"/>
</dbReference>
<dbReference type="SUPFAM" id="SSF81383">
    <property type="entry name" value="F-box domain"/>
    <property type="match status" value="1"/>
</dbReference>
<evidence type="ECO:0000313" key="3">
    <source>
        <dbReference type="EMBL" id="KAK8947282.1"/>
    </source>
</evidence>
<dbReference type="PANTHER" id="PTHR45463">
    <property type="entry name" value="OS09G0392200 PROTEIN"/>
    <property type="match status" value="1"/>
</dbReference>
<evidence type="ECO:0000313" key="4">
    <source>
        <dbReference type="Proteomes" id="UP001418222"/>
    </source>
</evidence>
<organism evidence="3 4">
    <name type="scientific">Platanthera zijinensis</name>
    <dbReference type="NCBI Taxonomy" id="2320716"/>
    <lineage>
        <taxon>Eukaryota</taxon>
        <taxon>Viridiplantae</taxon>
        <taxon>Streptophyta</taxon>
        <taxon>Embryophyta</taxon>
        <taxon>Tracheophyta</taxon>
        <taxon>Spermatophyta</taxon>
        <taxon>Magnoliopsida</taxon>
        <taxon>Liliopsida</taxon>
        <taxon>Asparagales</taxon>
        <taxon>Orchidaceae</taxon>
        <taxon>Orchidoideae</taxon>
        <taxon>Orchideae</taxon>
        <taxon>Orchidinae</taxon>
        <taxon>Platanthera</taxon>
    </lineage>
</organism>
<gene>
    <name evidence="3" type="ORF">KSP39_PZI007063</name>
</gene>
<feature type="compositionally biased region" description="Polar residues" evidence="1">
    <location>
        <begin position="1"/>
        <end position="15"/>
    </location>
</feature>
<evidence type="ECO:0000256" key="1">
    <source>
        <dbReference type="SAM" id="MobiDB-lite"/>
    </source>
</evidence>
<evidence type="ECO:0000259" key="2">
    <source>
        <dbReference type="SMART" id="SM00256"/>
    </source>
</evidence>
<proteinExistence type="predicted"/>
<comment type="caution">
    <text evidence="3">The sequence shown here is derived from an EMBL/GenBank/DDBJ whole genome shotgun (WGS) entry which is preliminary data.</text>
</comment>
<dbReference type="SMART" id="SM00256">
    <property type="entry name" value="FBOX"/>
    <property type="match status" value="1"/>
</dbReference>
<dbReference type="EMBL" id="JBBWWQ010000005">
    <property type="protein sequence ID" value="KAK8947282.1"/>
    <property type="molecule type" value="Genomic_DNA"/>
</dbReference>
<keyword evidence="4" id="KW-1185">Reference proteome</keyword>
<feature type="domain" description="F-box" evidence="2">
    <location>
        <begin position="59"/>
        <end position="100"/>
    </location>
</feature>
<dbReference type="CDD" id="cd09917">
    <property type="entry name" value="F-box_SF"/>
    <property type="match status" value="1"/>
</dbReference>
<dbReference type="Pfam" id="PF00646">
    <property type="entry name" value="F-box"/>
    <property type="match status" value="1"/>
</dbReference>
<dbReference type="Gene3D" id="1.20.1280.50">
    <property type="match status" value="1"/>
</dbReference>
<accession>A0AAP0GAB5</accession>
<reference evidence="3 4" key="1">
    <citation type="journal article" date="2022" name="Nat. Plants">
        <title>Genomes of leafy and leafless Platanthera orchids illuminate the evolution of mycoheterotrophy.</title>
        <authorList>
            <person name="Li M.H."/>
            <person name="Liu K.W."/>
            <person name="Li Z."/>
            <person name="Lu H.C."/>
            <person name="Ye Q.L."/>
            <person name="Zhang D."/>
            <person name="Wang J.Y."/>
            <person name="Li Y.F."/>
            <person name="Zhong Z.M."/>
            <person name="Liu X."/>
            <person name="Yu X."/>
            <person name="Liu D.K."/>
            <person name="Tu X.D."/>
            <person name="Liu B."/>
            <person name="Hao Y."/>
            <person name="Liao X.Y."/>
            <person name="Jiang Y.T."/>
            <person name="Sun W.H."/>
            <person name="Chen J."/>
            <person name="Chen Y.Q."/>
            <person name="Ai Y."/>
            <person name="Zhai J.W."/>
            <person name="Wu S.S."/>
            <person name="Zhou Z."/>
            <person name="Hsiao Y.Y."/>
            <person name="Wu W.L."/>
            <person name="Chen Y.Y."/>
            <person name="Lin Y.F."/>
            <person name="Hsu J.L."/>
            <person name="Li C.Y."/>
            <person name="Wang Z.W."/>
            <person name="Zhao X."/>
            <person name="Zhong W.Y."/>
            <person name="Ma X.K."/>
            <person name="Ma L."/>
            <person name="Huang J."/>
            <person name="Chen G.Z."/>
            <person name="Huang M.Z."/>
            <person name="Huang L."/>
            <person name="Peng D.H."/>
            <person name="Luo Y.B."/>
            <person name="Zou S.Q."/>
            <person name="Chen S.P."/>
            <person name="Lan S."/>
            <person name="Tsai W.C."/>
            <person name="Van de Peer Y."/>
            <person name="Liu Z.J."/>
        </authorList>
    </citation>
    <scope>NUCLEOTIDE SEQUENCE [LARGE SCALE GENOMIC DNA]</scope>
    <source>
        <strain evidence="3">Lor287</strain>
    </source>
</reference>
<name>A0AAP0GAB5_9ASPA</name>
<dbReference type="AlphaFoldDB" id="A0AAP0GAB5"/>
<dbReference type="InterPro" id="IPR001810">
    <property type="entry name" value="F-box_dom"/>
</dbReference>
<dbReference type="InterPro" id="IPR036047">
    <property type="entry name" value="F-box-like_dom_sf"/>
</dbReference>
<feature type="region of interest" description="Disordered" evidence="1">
    <location>
        <begin position="1"/>
        <end position="24"/>
    </location>
</feature>
<dbReference type="Proteomes" id="UP001418222">
    <property type="component" value="Unassembled WGS sequence"/>
</dbReference>
<sequence>MANREGTSWDSNNRRLPSGWHGRSDQILPFKEKIRARGRSQRQGERRRRLEDIKWQNAVPDDILSHISDFLPLPDFISFRSVCRGWRNAPVCRSRITEFSKKDAWCIFYDFNARDKDMCLLYQRGSPKSCTVKLPGLRGATCFASRHGWLLIRRNNDYLFFDPLTLEEIFLPRYPTNSSVYPSPAKWEYSPLFPPPPTAPWLY</sequence>